<reference evidence="1 2" key="1">
    <citation type="submission" date="2020-08" db="EMBL/GenBank/DDBJ databases">
        <title>Studying the diversity of plant-associated saprophytic bacteria and their role in host health and plant-pathogen interactions.</title>
        <authorList>
            <person name="Potnis N."/>
        </authorList>
    </citation>
    <scope>NUCLEOTIDE SEQUENCE [LARGE SCALE GENOMIC DNA]</scope>
    <source>
        <strain evidence="1 2">F16</strain>
    </source>
</reference>
<dbReference type="Proteomes" id="UP000554726">
    <property type="component" value="Unassembled WGS sequence"/>
</dbReference>
<evidence type="ECO:0000313" key="1">
    <source>
        <dbReference type="EMBL" id="MBB4593456.1"/>
    </source>
</evidence>
<gene>
    <name evidence="1" type="ORF">FHR60_002125</name>
</gene>
<dbReference type="EMBL" id="JACHNS010000003">
    <property type="protein sequence ID" value="MBB4593456.1"/>
    <property type="molecule type" value="Genomic_DNA"/>
</dbReference>
<accession>A0ABR6JKZ1</accession>
<organism evidence="1 2">
    <name type="scientific">Xanthomonas cannabis</name>
    <dbReference type="NCBI Taxonomy" id="1885674"/>
    <lineage>
        <taxon>Bacteria</taxon>
        <taxon>Pseudomonadati</taxon>
        <taxon>Pseudomonadota</taxon>
        <taxon>Gammaproteobacteria</taxon>
        <taxon>Lysobacterales</taxon>
        <taxon>Lysobacteraceae</taxon>
        <taxon>Xanthomonas</taxon>
    </lineage>
</organism>
<name>A0ABR6JKZ1_9XANT</name>
<keyword evidence="2" id="KW-1185">Reference proteome</keyword>
<sequence>MLTRRGAFEVFNYLNRHRTRVSMSHTDYAVVLKDGDVSQFGPGQVRRDGLHSVVIDGATR</sequence>
<evidence type="ECO:0000313" key="2">
    <source>
        <dbReference type="Proteomes" id="UP000554726"/>
    </source>
</evidence>
<proteinExistence type="predicted"/>
<comment type="caution">
    <text evidence="1">The sequence shown here is derived from an EMBL/GenBank/DDBJ whole genome shotgun (WGS) entry which is preliminary data.</text>
</comment>
<dbReference type="RefSeq" id="WP_184440494.1">
    <property type="nucleotide sequence ID" value="NZ_JACHNS010000003.1"/>
</dbReference>
<protein>
    <submittedName>
        <fullName evidence="1">Uncharacterized protein</fullName>
    </submittedName>
</protein>